<evidence type="ECO:0000313" key="4">
    <source>
        <dbReference type="Proteomes" id="UP000464378"/>
    </source>
</evidence>
<name>A0A6C2YT16_9BACT</name>
<reference evidence="3" key="1">
    <citation type="submission" date="2019-04" db="EMBL/GenBank/DDBJ databases">
        <authorList>
            <consortium name="Science for Life Laboratories"/>
        </authorList>
    </citation>
    <scope>NUCLEOTIDE SEQUENCE</scope>
    <source>
        <strain evidence="3">MBLW1</strain>
    </source>
</reference>
<dbReference type="RefSeq" id="WP_162659901.1">
    <property type="nucleotide sequence ID" value="NZ_LR593887.1"/>
</dbReference>
<dbReference type="KEGG" id="tim:GMBLW1_43150"/>
<dbReference type="InParanoid" id="A0A6C2YT16"/>
<dbReference type="EMBL" id="LR586016">
    <property type="protein sequence ID" value="VIP04878.1"/>
    <property type="molecule type" value="Genomic_DNA"/>
</dbReference>
<dbReference type="EMBL" id="LR593887">
    <property type="protein sequence ID" value="VTS07115.1"/>
    <property type="molecule type" value="Genomic_DNA"/>
</dbReference>
<evidence type="ECO:0000256" key="1">
    <source>
        <dbReference type="SAM" id="MobiDB-lite"/>
    </source>
</evidence>
<keyword evidence="4" id="KW-1185">Reference proteome</keyword>
<dbReference type="Proteomes" id="UP000464378">
    <property type="component" value="Chromosome"/>
</dbReference>
<keyword evidence="2" id="KW-0732">Signal</keyword>
<proteinExistence type="predicted"/>
<feature type="compositionally biased region" description="Low complexity" evidence="1">
    <location>
        <begin position="45"/>
        <end position="64"/>
    </location>
</feature>
<evidence type="ECO:0000256" key="2">
    <source>
        <dbReference type="SAM" id="SignalP"/>
    </source>
</evidence>
<evidence type="ECO:0000313" key="3">
    <source>
        <dbReference type="EMBL" id="VIP04878.1"/>
    </source>
</evidence>
<accession>A0A6C2YT16</accession>
<gene>
    <name evidence="3" type="ORF">GMBLW1_43150</name>
</gene>
<feature type="region of interest" description="Disordered" evidence="1">
    <location>
        <begin position="22"/>
        <end position="85"/>
    </location>
</feature>
<protein>
    <submittedName>
        <fullName evidence="3">Uncharacterized protein</fullName>
    </submittedName>
</protein>
<feature type="signal peptide" evidence="2">
    <location>
        <begin position="1"/>
        <end position="22"/>
    </location>
</feature>
<dbReference type="AlphaFoldDB" id="A0A6C2YT16"/>
<organism evidence="3">
    <name type="scientific">Tuwongella immobilis</name>
    <dbReference type="NCBI Taxonomy" id="692036"/>
    <lineage>
        <taxon>Bacteria</taxon>
        <taxon>Pseudomonadati</taxon>
        <taxon>Planctomycetota</taxon>
        <taxon>Planctomycetia</taxon>
        <taxon>Gemmatales</taxon>
        <taxon>Gemmataceae</taxon>
        <taxon>Tuwongella</taxon>
    </lineage>
</organism>
<feature type="chain" id="PRO_5036172860" evidence="2">
    <location>
        <begin position="23"/>
        <end position="540"/>
    </location>
</feature>
<sequence>MSRWLWSGCVLLGLQIAVVAQSADPAPSPQPPAQEKADPAAKPMPKQAPSPKAVPKQPKQPAPKTFLLPESKTQPAPETRNPGLTREVVISPKALPVPALRYQLANRFADRIPGNATTTYLRVFASEFWPRQYRDPKFVQKTLEWDTLPLDKFGTPEIREYVAAHRNMIKEMDIAARKERFDWELDQRLEQETFTLLLPDLQQFRELARINQYRVRLAIHDKRYDEALLGLRTGFSMGRQVGSGPTLIHGLVGIAITMVMSQNLDELLAQPDAPNLYWALAELPRPLVDPRSAFQGEFRMVDRYLGDLSLVEGKKLTAAEANQLLNQEMQRFTNNLNVINPASKSEPIMGDMSAPFAQAAYVAVALASSKQFLLEQGISTDQLKDMPASQVVMWATMLQARQIRDDMFKWVMLPYPQAILGIQQAEKKLREMSISTTNIPAVFLRLLLPSLEKVHFAFSRADRRIAQQMIVEAIRHHMTTNGGKLPQSLDEIAELPIPNDPVTGKPFRYALRGDQAILGELDAKDLAFSGVFVYVIRAKK</sequence>